<protein>
    <recommendedName>
        <fullName evidence="3">DksA C4-type domain-containing protein</fullName>
    </recommendedName>
</protein>
<evidence type="ECO:0008006" key="3">
    <source>
        <dbReference type="Google" id="ProtNLM"/>
    </source>
</evidence>
<evidence type="ECO:0000313" key="2">
    <source>
        <dbReference type="Proteomes" id="UP000028868"/>
    </source>
</evidence>
<organism evidence="1 2">
    <name type="scientific">Halobacillus karajensis</name>
    <dbReference type="NCBI Taxonomy" id="195088"/>
    <lineage>
        <taxon>Bacteria</taxon>
        <taxon>Bacillati</taxon>
        <taxon>Bacillota</taxon>
        <taxon>Bacilli</taxon>
        <taxon>Bacillales</taxon>
        <taxon>Bacillaceae</taxon>
        <taxon>Halobacillus</taxon>
    </lineage>
</organism>
<name>A0A024P4K0_9BACI</name>
<accession>A0A024P4K0</accession>
<sequence>MYNAGSNEMPGFQANPNNYDKCQRCGKPLQVKEEREINLCKECQRRQENHKVETKDD</sequence>
<evidence type="ECO:0000313" key="1">
    <source>
        <dbReference type="EMBL" id="CDQ23201.1"/>
    </source>
</evidence>
<gene>
    <name evidence="1" type="ORF">BN983_01423</name>
</gene>
<keyword evidence="2" id="KW-1185">Reference proteome</keyword>
<dbReference type="Proteomes" id="UP000028868">
    <property type="component" value="Unassembled WGS sequence"/>
</dbReference>
<reference evidence="2" key="1">
    <citation type="submission" date="2014-03" db="EMBL/GenBank/DDBJ databases">
        <authorList>
            <person name="Urmite Genomes U."/>
        </authorList>
    </citation>
    <scope>NUCLEOTIDE SEQUENCE [LARGE SCALE GENOMIC DNA]</scope>
    <source>
        <strain evidence="2">HD-03</strain>
    </source>
</reference>
<reference evidence="1 2" key="2">
    <citation type="submission" date="2014-05" db="EMBL/GenBank/DDBJ databases">
        <title>Draft genome sequence of Halobacillus karajensis HK-03.</title>
        <authorList>
            <person name="Khelaifia S."/>
            <person name="Croce O."/>
            <person name="Lagier J.C."/>
            <person name="Raoult D."/>
        </authorList>
    </citation>
    <scope>NUCLEOTIDE SEQUENCE [LARGE SCALE GENOMIC DNA]</scope>
    <source>
        <strain evidence="1 2">HD-03</strain>
    </source>
</reference>
<proteinExistence type="predicted"/>
<dbReference type="AlphaFoldDB" id="A0A024P4K0"/>
<dbReference type="EMBL" id="CCDI010000001">
    <property type="protein sequence ID" value="CDQ23201.1"/>
    <property type="molecule type" value="Genomic_DNA"/>
</dbReference>
<comment type="caution">
    <text evidence="1">The sequence shown here is derived from an EMBL/GenBank/DDBJ whole genome shotgun (WGS) entry which is preliminary data.</text>
</comment>